<dbReference type="GeneID" id="89508101"/>
<evidence type="ECO:0000313" key="2">
    <source>
        <dbReference type="Proteomes" id="UP000184278"/>
    </source>
</evidence>
<dbReference type="RefSeq" id="WP_073390433.1">
    <property type="nucleotide sequence ID" value="NZ_FQXK01000059.1"/>
</dbReference>
<sequence length="242" mass="28104">MSDYIDNNDTFDNEGQMEFDVPGQRLGLRESDFEDNADRTVTGLYNRLRRADQEYFKRAVRLLLSGTYILQMDYDTETGLLSRNGDYIFIESNFDLLYLYFEMGGFELVHDKDNGLFALQSESDFARFHFNLNTTRIALALRCIYQKKYSDPSTGDQITSDVGEVVQFLKDNVKVDITSNKQQMANDFKTFVSFHIIEKGKGEWRDPQTMFRITPAILHLVSAAKVTELLELKDEMEEQQEI</sequence>
<evidence type="ECO:0008006" key="3">
    <source>
        <dbReference type="Google" id="ProtNLM"/>
    </source>
</evidence>
<protein>
    <recommendedName>
        <fullName evidence="3">DUF4194 domain-containing protein</fullName>
    </recommendedName>
</protein>
<organism evidence="1 2">
    <name type="scientific">Butyrivibrio fibrisolvens DSM 3071</name>
    <dbReference type="NCBI Taxonomy" id="1121131"/>
    <lineage>
        <taxon>Bacteria</taxon>
        <taxon>Bacillati</taxon>
        <taxon>Bacillota</taxon>
        <taxon>Clostridia</taxon>
        <taxon>Lachnospirales</taxon>
        <taxon>Lachnospiraceae</taxon>
        <taxon>Butyrivibrio</taxon>
    </lineage>
</organism>
<gene>
    <name evidence="1" type="ORF">SAMN02745229_04021</name>
</gene>
<dbReference type="EMBL" id="FQXK01000059">
    <property type="protein sequence ID" value="SHJ04578.1"/>
    <property type="molecule type" value="Genomic_DNA"/>
</dbReference>
<dbReference type="AlphaFoldDB" id="A0A1M6G3N4"/>
<proteinExistence type="predicted"/>
<dbReference type="InterPro" id="IPR025449">
    <property type="entry name" value="JetB"/>
</dbReference>
<evidence type="ECO:0000313" key="1">
    <source>
        <dbReference type="EMBL" id="SHJ04578.1"/>
    </source>
</evidence>
<dbReference type="Pfam" id="PF13835">
    <property type="entry name" value="DUF4194"/>
    <property type="match status" value="1"/>
</dbReference>
<reference evidence="2" key="1">
    <citation type="submission" date="2016-11" db="EMBL/GenBank/DDBJ databases">
        <authorList>
            <person name="Varghese N."/>
            <person name="Submissions S."/>
        </authorList>
    </citation>
    <scope>NUCLEOTIDE SEQUENCE [LARGE SCALE GENOMIC DNA]</scope>
    <source>
        <strain evidence="2">DSM 3071</strain>
    </source>
</reference>
<name>A0A1M6G3N4_BUTFI</name>
<dbReference type="Proteomes" id="UP000184278">
    <property type="component" value="Unassembled WGS sequence"/>
</dbReference>
<keyword evidence="2" id="KW-1185">Reference proteome</keyword>
<accession>A0A1M6G3N4</accession>
<dbReference type="OrthoDB" id="160982at2"/>
<dbReference type="STRING" id="1121131.SAMN02745229_04021"/>